<evidence type="ECO:0000313" key="4">
    <source>
        <dbReference type="Ensembl" id="ENSCPBP00000036652.1"/>
    </source>
</evidence>
<protein>
    <recommendedName>
        <fullName evidence="6">Keratin</fullName>
    </recommendedName>
</protein>
<dbReference type="GO" id="GO:0005882">
    <property type="term" value="C:intermediate filament"/>
    <property type="evidence" value="ECO:0007669"/>
    <property type="project" value="UniProtKB-KW"/>
</dbReference>
<evidence type="ECO:0000256" key="2">
    <source>
        <dbReference type="ARBA" id="ARBA00022744"/>
    </source>
</evidence>
<keyword evidence="5" id="KW-1185">Reference proteome</keyword>
<dbReference type="AlphaFoldDB" id="A0A8C3IR06"/>
<feature type="region of interest" description="Disordered" evidence="3">
    <location>
        <begin position="127"/>
        <end position="159"/>
    </location>
</feature>
<dbReference type="PANTHER" id="PTHR31203">
    <property type="entry name" value="BETA-KERATIN-RELATED PROTEIN-RELATED"/>
    <property type="match status" value="1"/>
</dbReference>
<evidence type="ECO:0000313" key="5">
    <source>
        <dbReference type="Proteomes" id="UP000694380"/>
    </source>
</evidence>
<evidence type="ECO:0000256" key="1">
    <source>
        <dbReference type="ARBA" id="ARBA00008702"/>
    </source>
</evidence>
<accession>A0A8C3IR06</accession>
<proteinExistence type="inferred from homology"/>
<dbReference type="GeneTree" id="ENSGT01030000234722"/>
<dbReference type="GO" id="GO:0005200">
    <property type="term" value="F:structural constituent of cytoskeleton"/>
    <property type="evidence" value="ECO:0007669"/>
    <property type="project" value="InterPro"/>
</dbReference>
<keyword evidence="2" id="KW-0416">Keratin</keyword>
<dbReference type="PANTHER" id="PTHR31203:SF1">
    <property type="entry name" value="BETA-KERATIN-RELATED PROTEIN-RELATED"/>
    <property type="match status" value="1"/>
</dbReference>
<dbReference type="Proteomes" id="UP000694380">
    <property type="component" value="Unplaced"/>
</dbReference>
<evidence type="ECO:0000256" key="3">
    <source>
        <dbReference type="SAM" id="MobiDB-lite"/>
    </source>
</evidence>
<dbReference type="InterPro" id="IPR003461">
    <property type="entry name" value="Keratin"/>
</dbReference>
<comment type="similarity">
    <text evidence="1">Belongs to the avian keratin family.</text>
</comment>
<dbReference type="OMA" id="PKYSYTY"/>
<reference evidence="4" key="1">
    <citation type="submission" date="2025-08" db="UniProtKB">
        <authorList>
            <consortium name="Ensembl"/>
        </authorList>
    </citation>
    <scope>IDENTIFICATION</scope>
</reference>
<organism evidence="4 5">
    <name type="scientific">Chrysemys picta bellii</name>
    <name type="common">Western painted turtle</name>
    <name type="synonym">Emys bellii</name>
    <dbReference type="NCBI Taxonomy" id="8478"/>
    <lineage>
        <taxon>Eukaryota</taxon>
        <taxon>Metazoa</taxon>
        <taxon>Chordata</taxon>
        <taxon>Craniata</taxon>
        <taxon>Vertebrata</taxon>
        <taxon>Euteleostomi</taxon>
        <taxon>Archelosauria</taxon>
        <taxon>Testudinata</taxon>
        <taxon>Testudines</taxon>
        <taxon>Cryptodira</taxon>
        <taxon>Durocryptodira</taxon>
        <taxon>Testudinoidea</taxon>
        <taxon>Emydidae</taxon>
        <taxon>Chrysemys</taxon>
    </lineage>
</organism>
<name>A0A8C3IR06_CHRPI</name>
<dbReference type="Pfam" id="PF02422">
    <property type="entry name" value="Keratin"/>
    <property type="match status" value="1"/>
</dbReference>
<sequence>MSFNGVPCNDQCHNPCEVTCPQPIVNSSNQPCVVSCGDSRVVIYPPPVVVTFPGPILSTCPQDSIVGSSAASGSRISGSASVISSTPGVTGCSKPYAESVFVRSEPQYTPKYSYTYSSPWIHPGNTSGSGHYRSSYVQKACPRNEEPQQNEKQDAEQCS</sequence>
<evidence type="ECO:0008006" key="6">
    <source>
        <dbReference type="Google" id="ProtNLM"/>
    </source>
</evidence>
<dbReference type="Ensembl" id="ENSCPBT00000042988.1">
    <property type="protein sequence ID" value="ENSCPBP00000036652.1"/>
    <property type="gene ID" value="ENSCPBG00000025449.1"/>
</dbReference>
<reference evidence="4" key="2">
    <citation type="submission" date="2025-09" db="UniProtKB">
        <authorList>
            <consortium name="Ensembl"/>
        </authorList>
    </citation>
    <scope>IDENTIFICATION</scope>
</reference>
<feature type="compositionally biased region" description="Basic and acidic residues" evidence="3">
    <location>
        <begin position="142"/>
        <end position="159"/>
    </location>
</feature>